<dbReference type="GO" id="GO:0005524">
    <property type="term" value="F:ATP binding"/>
    <property type="evidence" value="ECO:0007669"/>
    <property type="project" value="InterPro"/>
</dbReference>
<dbReference type="SUPFAM" id="SSF52540">
    <property type="entry name" value="P-loop containing nucleoside triphosphate hydrolases"/>
    <property type="match status" value="1"/>
</dbReference>
<evidence type="ECO:0000259" key="3">
    <source>
        <dbReference type="PROSITE" id="PS50067"/>
    </source>
</evidence>
<organism evidence="4 5">
    <name type="scientific">Daucus carota subsp. sativus</name>
    <name type="common">Carrot</name>
    <dbReference type="NCBI Taxonomy" id="79200"/>
    <lineage>
        <taxon>Eukaryota</taxon>
        <taxon>Viridiplantae</taxon>
        <taxon>Streptophyta</taxon>
        <taxon>Embryophyta</taxon>
        <taxon>Tracheophyta</taxon>
        <taxon>Spermatophyta</taxon>
        <taxon>Magnoliopsida</taxon>
        <taxon>eudicotyledons</taxon>
        <taxon>Gunneridae</taxon>
        <taxon>Pentapetalae</taxon>
        <taxon>asterids</taxon>
        <taxon>campanulids</taxon>
        <taxon>Apiales</taxon>
        <taxon>Apiaceae</taxon>
        <taxon>Apioideae</taxon>
        <taxon>Scandiceae</taxon>
        <taxon>Daucinae</taxon>
        <taxon>Daucus</taxon>
        <taxon>Daucus sect. Daucus</taxon>
    </lineage>
</organism>
<dbReference type="InterPro" id="IPR001752">
    <property type="entry name" value="Kinesin_motor_dom"/>
</dbReference>
<gene>
    <name evidence="4" type="ORF">DCAR_0105153</name>
</gene>
<evidence type="ECO:0000313" key="4">
    <source>
        <dbReference type="EMBL" id="WOG85960.1"/>
    </source>
</evidence>
<dbReference type="InterPro" id="IPR036961">
    <property type="entry name" value="Kinesin_motor_dom_sf"/>
</dbReference>
<comment type="caution">
    <text evidence="2">Lacks conserved residue(s) required for the propagation of feature annotation.</text>
</comment>
<keyword evidence="5" id="KW-1185">Reference proteome</keyword>
<dbReference type="GO" id="GO:0003777">
    <property type="term" value="F:microtubule motor activity"/>
    <property type="evidence" value="ECO:0007669"/>
    <property type="project" value="InterPro"/>
</dbReference>
<dbReference type="Gene3D" id="3.40.850.10">
    <property type="entry name" value="Kinesin motor domain"/>
    <property type="match status" value="1"/>
</dbReference>
<dbReference type="GO" id="GO:0051231">
    <property type="term" value="P:spindle elongation"/>
    <property type="evidence" value="ECO:0007669"/>
    <property type="project" value="TreeGrafter"/>
</dbReference>
<dbReference type="InterPro" id="IPR027417">
    <property type="entry name" value="P-loop_NTPase"/>
</dbReference>
<evidence type="ECO:0000256" key="2">
    <source>
        <dbReference type="PROSITE-ProRule" id="PRU00283"/>
    </source>
</evidence>
<reference evidence="4" key="1">
    <citation type="journal article" date="2016" name="Nat. Genet.">
        <title>A high-quality carrot genome assembly provides new insights into carotenoid accumulation and asterid genome evolution.</title>
        <authorList>
            <person name="Iorizzo M."/>
            <person name="Ellison S."/>
            <person name="Senalik D."/>
            <person name="Zeng P."/>
            <person name="Satapoomin P."/>
            <person name="Huang J."/>
            <person name="Bowman M."/>
            <person name="Iovene M."/>
            <person name="Sanseverino W."/>
            <person name="Cavagnaro P."/>
            <person name="Yildiz M."/>
            <person name="Macko-Podgorni A."/>
            <person name="Moranska E."/>
            <person name="Grzebelus E."/>
            <person name="Grzebelus D."/>
            <person name="Ashrafi H."/>
            <person name="Zheng Z."/>
            <person name="Cheng S."/>
            <person name="Spooner D."/>
            <person name="Van Deynze A."/>
            <person name="Simon P."/>
        </authorList>
    </citation>
    <scope>NUCLEOTIDE SEQUENCE</scope>
    <source>
        <tissue evidence="4">Leaf</tissue>
    </source>
</reference>
<protein>
    <recommendedName>
        <fullName evidence="3">Kinesin motor domain-containing protein</fullName>
    </recommendedName>
</protein>
<dbReference type="AlphaFoldDB" id="A0AAF0WDD6"/>
<evidence type="ECO:0000313" key="5">
    <source>
        <dbReference type="Proteomes" id="UP000077755"/>
    </source>
</evidence>
<name>A0AAF0WDD6_DAUCS</name>
<dbReference type="PROSITE" id="PS50067">
    <property type="entry name" value="KINESIN_MOTOR_2"/>
    <property type="match status" value="1"/>
</dbReference>
<dbReference type="Proteomes" id="UP000077755">
    <property type="component" value="Chromosome 1"/>
</dbReference>
<reference evidence="4" key="2">
    <citation type="submission" date="2022-03" db="EMBL/GenBank/DDBJ databases">
        <title>Draft title - Genomic analysis of global carrot germplasm unveils the trajectory of domestication and the origin of high carotenoid orange carrot.</title>
        <authorList>
            <person name="Iorizzo M."/>
            <person name="Ellison S."/>
            <person name="Senalik D."/>
            <person name="Macko-Podgorni A."/>
            <person name="Grzebelus D."/>
            <person name="Bostan H."/>
            <person name="Rolling W."/>
            <person name="Curaba J."/>
            <person name="Simon P."/>
        </authorList>
    </citation>
    <scope>NUCLEOTIDE SEQUENCE</scope>
    <source>
        <tissue evidence="4">Leaf</tissue>
    </source>
</reference>
<accession>A0AAF0WDD6</accession>
<dbReference type="GO" id="GO:0007052">
    <property type="term" value="P:mitotic spindle organization"/>
    <property type="evidence" value="ECO:0007669"/>
    <property type="project" value="TreeGrafter"/>
</dbReference>
<feature type="domain" description="Kinesin motor" evidence="3">
    <location>
        <begin position="1"/>
        <end position="116"/>
    </location>
</feature>
<evidence type="ECO:0000256" key="1">
    <source>
        <dbReference type="ARBA" id="ARBA00023175"/>
    </source>
</evidence>
<dbReference type="GO" id="GO:0008017">
    <property type="term" value="F:microtubule binding"/>
    <property type="evidence" value="ECO:0007669"/>
    <property type="project" value="InterPro"/>
</dbReference>
<dbReference type="InterPro" id="IPR027640">
    <property type="entry name" value="Kinesin-like_fam"/>
</dbReference>
<keyword evidence="1" id="KW-0505">Motor protein</keyword>
<dbReference type="GO" id="GO:0007018">
    <property type="term" value="P:microtubule-based movement"/>
    <property type="evidence" value="ECO:0007669"/>
    <property type="project" value="InterPro"/>
</dbReference>
<proteinExistence type="inferred from homology"/>
<dbReference type="Pfam" id="PF00225">
    <property type="entry name" value="Kinesin"/>
    <property type="match status" value="1"/>
</dbReference>
<dbReference type="EMBL" id="CP093343">
    <property type="protein sequence ID" value="WOG85960.1"/>
    <property type="molecule type" value="Genomic_DNA"/>
</dbReference>
<dbReference type="GO" id="GO:0005875">
    <property type="term" value="C:microtubule associated complex"/>
    <property type="evidence" value="ECO:0007669"/>
    <property type="project" value="TreeGrafter"/>
</dbReference>
<dbReference type="PANTHER" id="PTHR47969">
    <property type="entry name" value="CHROMOSOME-ASSOCIATED KINESIN KIF4A-RELATED"/>
    <property type="match status" value="1"/>
</dbReference>
<comment type="similarity">
    <text evidence="2">Belongs to the TRAFAC class myosin-kinesin ATPase superfamily. Kinesin family.</text>
</comment>
<sequence>MPKLVLFGVGFFPLLPVKPFISTEISLASGDMHDANDDILCAKLHLVDFAGSERAKRTEADGLRLREGIHIKKGLLAFGNVISALGDEKKRKGFRVLGSGFRFFFFFLGKCGRHLV</sequence>
<dbReference type="PANTHER" id="PTHR47969:SF6">
    <property type="entry name" value="KINESIN-LIKE PROTEIN KIN-4C"/>
    <property type="match status" value="1"/>
</dbReference>